<evidence type="ECO:0000256" key="8">
    <source>
        <dbReference type="SAM" id="Phobius"/>
    </source>
</evidence>
<proteinExistence type="predicted"/>
<sequence length="355" mass="39031">MATAGPSSARGPLNEQGNRIVTSIAPRLGRAPATVAASSLCDVSILVPIYNEQGNIPILAERLFAVLDRLNLSFEIIAVNDGSSDNSLAELKEVAARRKELKIISFSRNSGQTAALMAGFDYCTGKVAISIDADLQNDPDDIPNLLAKIAEGYDVVAGWRVDRKDDAVRRNFPSHVANKLISTVTGVHLHDFGCTLKAYRREVMTGVRLYGEMHRFVPVYASWQGAKVTEIPVRHHPRRFGKSNYGLERVAKVVLDLMVVKFLDRHLVKPIYVFGGFGLLSLFVSMISGVYALYLKLVDGVSLIQTPLPLATAMFFLVGILSLLLGLVAEMLARTYFESQDRRAYSVRDTVNCDD</sequence>
<keyword evidence="6 8" id="KW-1133">Transmembrane helix</keyword>
<keyword evidence="2" id="KW-0328">Glycosyltransferase</keyword>
<dbReference type="Pfam" id="PF00535">
    <property type="entry name" value="Glycos_transf_2"/>
    <property type="match status" value="1"/>
</dbReference>
<dbReference type="InterPro" id="IPR050256">
    <property type="entry name" value="Glycosyltransferase_2"/>
</dbReference>
<dbReference type="PANTHER" id="PTHR48090">
    <property type="entry name" value="UNDECAPRENYL-PHOSPHATE 4-DEOXY-4-FORMAMIDO-L-ARABINOSE TRANSFERASE-RELATED"/>
    <property type="match status" value="1"/>
</dbReference>
<evidence type="ECO:0000256" key="6">
    <source>
        <dbReference type="ARBA" id="ARBA00022989"/>
    </source>
</evidence>
<comment type="caution">
    <text evidence="10">The sequence shown here is derived from an EMBL/GenBank/DDBJ whole genome shotgun (WGS) entry which is preliminary data.</text>
</comment>
<evidence type="ECO:0000256" key="7">
    <source>
        <dbReference type="ARBA" id="ARBA00023136"/>
    </source>
</evidence>
<evidence type="ECO:0000313" key="11">
    <source>
        <dbReference type="Proteomes" id="UP000782519"/>
    </source>
</evidence>
<accession>A0A933S5N1</accession>
<feature type="transmembrane region" description="Helical" evidence="8">
    <location>
        <begin position="271"/>
        <end position="294"/>
    </location>
</feature>
<keyword evidence="3" id="KW-0808">Transferase</keyword>
<keyword evidence="1" id="KW-1003">Cell membrane</keyword>
<keyword evidence="7 8" id="KW-0472">Membrane</keyword>
<feature type="domain" description="Glycosyltransferase 2-like" evidence="9">
    <location>
        <begin position="44"/>
        <end position="204"/>
    </location>
</feature>
<reference evidence="10" key="1">
    <citation type="submission" date="2020-07" db="EMBL/GenBank/DDBJ databases">
        <title>Huge and variable diversity of episymbiotic CPR bacteria and DPANN archaea in groundwater ecosystems.</title>
        <authorList>
            <person name="He C.Y."/>
            <person name="Keren R."/>
            <person name="Whittaker M."/>
            <person name="Farag I.F."/>
            <person name="Doudna J."/>
            <person name="Cate J.H.D."/>
            <person name="Banfield J.F."/>
        </authorList>
    </citation>
    <scope>NUCLEOTIDE SEQUENCE</scope>
    <source>
        <strain evidence="10">NC_groundwater_1818_Pr3_B-0.1um_66_35</strain>
    </source>
</reference>
<evidence type="ECO:0000313" key="10">
    <source>
        <dbReference type="EMBL" id="MBI5132498.1"/>
    </source>
</evidence>
<dbReference type="CDD" id="cd04187">
    <property type="entry name" value="DPM1_like_bac"/>
    <property type="match status" value="1"/>
</dbReference>
<keyword evidence="5" id="KW-0448">Lipopolysaccharide biosynthesis</keyword>
<dbReference type="GO" id="GO:0099621">
    <property type="term" value="F:undecaprenyl-phosphate 4-deoxy-4-formamido-L-arabinose transferase activity"/>
    <property type="evidence" value="ECO:0007669"/>
    <property type="project" value="TreeGrafter"/>
</dbReference>
<evidence type="ECO:0000256" key="5">
    <source>
        <dbReference type="ARBA" id="ARBA00022985"/>
    </source>
</evidence>
<dbReference type="GO" id="GO:0009103">
    <property type="term" value="P:lipopolysaccharide biosynthetic process"/>
    <property type="evidence" value="ECO:0007669"/>
    <property type="project" value="UniProtKB-KW"/>
</dbReference>
<dbReference type="Gene3D" id="3.90.550.10">
    <property type="entry name" value="Spore Coat Polysaccharide Biosynthesis Protein SpsA, Chain A"/>
    <property type="match status" value="1"/>
</dbReference>
<keyword evidence="4 8" id="KW-0812">Transmembrane</keyword>
<evidence type="ECO:0000256" key="2">
    <source>
        <dbReference type="ARBA" id="ARBA00022676"/>
    </source>
</evidence>
<protein>
    <submittedName>
        <fullName evidence="10">Glycosyltransferase family 2 protein</fullName>
    </submittedName>
</protein>
<evidence type="ECO:0000256" key="1">
    <source>
        <dbReference type="ARBA" id="ARBA00022475"/>
    </source>
</evidence>
<organism evidence="10 11">
    <name type="scientific">Rhodopseudomonas palustris</name>
    <dbReference type="NCBI Taxonomy" id="1076"/>
    <lineage>
        <taxon>Bacteria</taxon>
        <taxon>Pseudomonadati</taxon>
        <taxon>Pseudomonadota</taxon>
        <taxon>Alphaproteobacteria</taxon>
        <taxon>Hyphomicrobiales</taxon>
        <taxon>Nitrobacteraceae</taxon>
        <taxon>Rhodopseudomonas</taxon>
    </lineage>
</organism>
<dbReference type="GO" id="GO:0005886">
    <property type="term" value="C:plasma membrane"/>
    <property type="evidence" value="ECO:0007669"/>
    <property type="project" value="TreeGrafter"/>
</dbReference>
<feature type="transmembrane region" description="Helical" evidence="8">
    <location>
        <begin position="314"/>
        <end position="333"/>
    </location>
</feature>
<dbReference type="PANTHER" id="PTHR48090:SF3">
    <property type="entry name" value="UNDECAPRENYL-PHOSPHATE 4-DEOXY-4-FORMAMIDO-L-ARABINOSE TRANSFERASE"/>
    <property type="match status" value="1"/>
</dbReference>
<evidence type="ECO:0000256" key="4">
    <source>
        <dbReference type="ARBA" id="ARBA00022692"/>
    </source>
</evidence>
<dbReference type="InterPro" id="IPR029044">
    <property type="entry name" value="Nucleotide-diphossugar_trans"/>
</dbReference>
<evidence type="ECO:0000256" key="3">
    <source>
        <dbReference type="ARBA" id="ARBA00022679"/>
    </source>
</evidence>
<evidence type="ECO:0000259" key="9">
    <source>
        <dbReference type="Pfam" id="PF00535"/>
    </source>
</evidence>
<dbReference type="Proteomes" id="UP000782519">
    <property type="component" value="Unassembled WGS sequence"/>
</dbReference>
<name>A0A933S5N1_RHOPL</name>
<dbReference type="SUPFAM" id="SSF53448">
    <property type="entry name" value="Nucleotide-diphospho-sugar transferases"/>
    <property type="match status" value="1"/>
</dbReference>
<dbReference type="AlphaFoldDB" id="A0A933S5N1"/>
<dbReference type="InterPro" id="IPR001173">
    <property type="entry name" value="Glyco_trans_2-like"/>
</dbReference>
<dbReference type="EMBL" id="JACRJB010000067">
    <property type="protein sequence ID" value="MBI5132498.1"/>
    <property type="molecule type" value="Genomic_DNA"/>
</dbReference>
<gene>
    <name evidence="10" type="ORF">HZA66_23915</name>
</gene>